<dbReference type="SMART" id="SM00218">
    <property type="entry name" value="ZU5"/>
    <property type="match status" value="1"/>
</dbReference>
<evidence type="ECO:0000256" key="12">
    <source>
        <dbReference type="ARBA" id="ARBA00023180"/>
    </source>
</evidence>
<dbReference type="Gene3D" id="2.60.220.30">
    <property type="match status" value="1"/>
</dbReference>
<feature type="transmembrane region" description="Helical" evidence="14">
    <location>
        <begin position="348"/>
        <end position="373"/>
    </location>
</feature>
<dbReference type="Pfam" id="PF00531">
    <property type="entry name" value="Death"/>
    <property type="match status" value="1"/>
</dbReference>
<dbReference type="SUPFAM" id="SSF82895">
    <property type="entry name" value="TSP-1 type 1 repeat"/>
    <property type="match status" value="2"/>
</dbReference>
<dbReference type="PROSITE" id="PS50835">
    <property type="entry name" value="IG_LIKE"/>
    <property type="match status" value="1"/>
</dbReference>
<dbReference type="InterPro" id="IPR036383">
    <property type="entry name" value="TSP1_rpt_sf"/>
</dbReference>
<evidence type="ECO:0000256" key="9">
    <source>
        <dbReference type="ARBA" id="ARBA00023136"/>
    </source>
</evidence>
<evidence type="ECO:0000256" key="7">
    <source>
        <dbReference type="ARBA" id="ARBA00022737"/>
    </source>
</evidence>
<dbReference type="Proteomes" id="UP000472260">
    <property type="component" value="Unassembled WGS sequence"/>
</dbReference>
<dbReference type="PROSITE" id="PS51145">
    <property type="entry name" value="ZU5"/>
    <property type="match status" value="1"/>
</dbReference>
<evidence type="ECO:0000256" key="1">
    <source>
        <dbReference type="ARBA" id="ARBA00004251"/>
    </source>
</evidence>
<keyword evidence="9 14" id="KW-0472">Membrane</keyword>
<evidence type="ECO:0000259" key="15">
    <source>
        <dbReference type="PROSITE" id="PS50017"/>
    </source>
</evidence>
<dbReference type="InterPro" id="IPR007110">
    <property type="entry name" value="Ig-like_dom"/>
</dbReference>
<dbReference type="Gene3D" id="2.60.40.10">
    <property type="entry name" value="Immunoglobulins"/>
    <property type="match status" value="2"/>
</dbReference>
<dbReference type="GO" id="GO:0005042">
    <property type="term" value="F:netrin receptor activity"/>
    <property type="evidence" value="ECO:0007669"/>
    <property type="project" value="UniProtKB-UniRule"/>
</dbReference>
<dbReference type="SUPFAM" id="SSF48726">
    <property type="entry name" value="Immunoglobulin"/>
    <property type="match status" value="2"/>
</dbReference>
<organism evidence="18 19">
    <name type="scientific">Sinocyclocheilus anshuiensis</name>
    <dbReference type="NCBI Taxonomy" id="1608454"/>
    <lineage>
        <taxon>Eukaryota</taxon>
        <taxon>Metazoa</taxon>
        <taxon>Chordata</taxon>
        <taxon>Craniata</taxon>
        <taxon>Vertebrata</taxon>
        <taxon>Euteleostomi</taxon>
        <taxon>Actinopterygii</taxon>
        <taxon>Neopterygii</taxon>
        <taxon>Teleostei</taxon>
        <taxon>Ostariophysi</taxon>
        <taxon>Cypriniformes</taxon>
        <taxon>Cyprinidae</taxon>
        <taxon>Cyprininae</taxon>
        <taxon>Sinocyclocheilus</taxon>
    </lineage>
</organism>
<dbReference type="InterPro" id="IPR037936">
    <property type="entry name" value="UNC5A-D"/>
</dbReference>
<feature type="domain" description="Ig-like" evidence="16">
    <location>
        <begin position="148"/>
        <end position="229"/>
    </location>
</feature>
<keyword evidence="3 14" id="KW-0217">Developmental protein</keyword>
<keyword evidence="6" id="KW-0732">Signal</keyword>
<proteinExistence type="inferred from homology"/>
<keyword evidence="11 14" id="KW-0675">Receptor</keyword>
<dbReference type="InterPro" id="IPR013783">
    <property type="entry name" value="Ig-like_fold"/>
</dbReference>
<protein>
    <recommendedName>
        <fullName evidence="14">Netrin receptor UNC5</fullName>
    </recommendedName>
</protein>
<name>A0A671R4V1_9TELE</name>
<dbReference type="InterPro" id="IPR011029">
    <property type="entry name" value="DEATH-like_dom_sf"/>
</dbReference>
<evidence type="ECO:0000259" key="17">
    <source>
        <dbReference type="PROSITE" id="PS51145"/>
    </source>
</evidence>
<evidence type="ECO:0000256" key="5">
    <source>
        <dbReference type="ARBA" id="ARBA00022692"/>
    </source>
</evidence>
<dbReference type="Pfam" id="PF25609">
    <property type="entry name" value="Unc5_NetrinR_N"/>
    <property type="match status" value="1"/>
</dbReference>
<evidence type="ECO:0000313" key="19">
    <source>
        <dbReference type="Proteomes" id="UP000472260"/>
    </source>
</evidence>
<dbReference type="FunFam" id="2.60.40.10:FF:000039">
    <property type="entry name" value="Unc-5 netrin receptor C"/>
    <property type="match status" value="1"/>
</dbReference>
<keyword evidence="12" id="KW-0325">Glycoprotein</keyword>
<keyword evidence="19" id="KW-1185">Reference proteome</keyword>
<dbReference type="FunFam" id="1.10.533.10:FF:000001">
    <property type="entry name" value="Unc-5 netrin receptor B"/>
    <property type="match status" value="1"/>
</dbReference>
<evidence type="ECO:0000256" key="3">
    <source>
        <dbReference type="ARBA" id="ARBA00022473"/>
    </source>
</evidence>
<accession>A0A671R4V1</accession>
<evidence type="ECO:0000256" key="6">
    <source>
        <dbReference type="ARBA" id="ARBA00022729"/>
    </source>
</evidence>
<dbReference type="Pfam" id="PF07679">
    <property type="entry name" value="I-set"/>
    <property type="match status" value="1"/>
</dbReference>
<evidence type="ECO:0000256" key="4">
    <source>
        <dbReference type="ARBA" id="ARBA00022475"/>
    </source>
</evidence>
<dbReference type="InterPro" id="IPR000884">
    <property type="entry name" value="TSP1_rpt"/>
</dbReference>
<sequence length="862" mass="95699">MSLAPGLSMRGKHDDYLGLGELPETFPSDPPEPLPHFLMEPEEAYIVKNKPVNLYCKATPATQIYFKCNSEWVHQKEHTVEERVDESSGLVVREASIEITRQQVEELFGLEDFWCQCVAWSSAGTTKSRKAHVRIAYLRKTFDQEPLGKEVSLEQEVLLQCRPPEGIPAAEVEWLKNEEIIDPADDRNFYITIDHNLIIKQARLSDTANYTCVAKNIVAKRRSTTATVIVYVNGGWSTWTEWSVCSSRCGRGYQKRTRSCTNPAPLNGGAICEGQAIQKLACNPLCPVDGLWTQWSKWSTCGTECTHWRRRECSAPAPKNGGKDCEGAVLQSKNCTDGLCMQSDGPDVALYVGIVIAVIMCLVISVIVALFVYRKNQRDFDSDIMDSSALNGGFQPVNIKTARTADLLTAPPDLTSAAAMYRGPVYALHDVADKIPMTNSPLLDPLPNLKIKVYNSSGLVTPQEDLSDISSKLSPKLPHALIDSDTISRRTQTLVRSWDPSCTAFGSFNALGGHLIVPNSGVSLLVPAGAIPQGRVYEMYVTVHRKESMRPQVDDTQETVLSPVVSCGPAGALLTRPVIITMHHCAEADSEDWLIQLKSQSQQGQWEDVVVVGEENFTTPCYIQMDEEACHILTETLGTYCLVGQSVSTAAAKRLKLSIFGPVSCTVLEYNIRVYCLDDTQDALKEVLQMEKQMGGKLLDEPKSLNFKDSTHNLRLSLHDVPHTLWKSKLIAKYQLNILTNIIISLWCVFAQDSQCIDTSLLDPASNITTLVGPNAFRIPLSIRQKLCGSLDAPQTRGNDWRMLAHKLNLDRYLNYFATKSSPTGVILDLWEAQHFPDGNLNRLAAVLEEMGRHENIMSAEH</sequence>
<dbReference type="Pfam" id="PF17217">
    <property type="entry name" value="UPA"/>
    <property type="match status" value="1"/>
</dbReference>
<dbReference type="FunFam" id="2.60.220.30:FF:000003">
    <property type="entry name" value="Unc-5 netrin receptor C"/>
    <property type="match status" value="1"/>
</dbReference>
<dbReference type="SMART" id="SM00408">
    <property type="entry name" value="IGc2"/>
    <property type="match status" value="1"/>
</dbReference>
<dbReference type="InterPro" id="IPR000488">
    <property type="entry name" value="Death_dom"/>
</dbReference>
<evidence type="ECO:0000256" key="8">
    <source>
        <dbReference type="ARBA" id="ARBA00022989"/>
    </source>
</evidence>
<reference evidence="18" key="1">
    <citation type="submission" date="2025-08" db="UniProtKB">
        <authorList>
            <consortium name="Ensembl"/>
        </authorList>
    </citation>
    <scope>IDENTIFICATION</scope>
</reference>
<evidence type="ECO:0000256" key="11">
    <source>
        <dbReference type="ARBA" id="ARBA00023170"/>
    </source>
</evidence>
<dbReference type="AlphaFoldDB" id="A0A671R4V1"/>
<dbReference type="Pfam" id="PF00791">
    <property type="entry name" value="ZU5"/>
    <property type="match status" value="1"/>
</dbReference>
<dbReference type="FunFam" id="2.60.40.10:FF:000037">
    <property type="entry name" value="Unc-5 netrin receptor C"/>
    <property type="match status" value="1"/>
</dbReference>
<dbReference type="SUPFAM" id="SSF47986">
    <property type="entry name" value="DEATH domain"/>
    <property type="match status" value="1"/>
</dbReference>
<evidence type="ECO:0000256" key="14">
    <source>
        <dbReference type="RuleBase" id="RU367033"/>
    </source>
</evidence>
<evidence type="ECO:0000256" key="2">
    <source>
        <dbReference type="ARBA" id="ARBA00009844"/>
    </source>
</evidence>
<dbReference type="PANTHER" id="PTHR12582:SF49">
    <property type="entry name" value="NETRIN RECEPTOR UNC5"/>
    <property type="match status" value="1"/>
</dbReference>
<evidence type="ECO:0000259" key="16">
    <source>
        <dbReference type="PROSITE" id="PS50835"/>
    </source>
</evidence>
<dbReference type="GO" id="GO:0007411">
    <property type="term" value="P:axon guidance"/>
    <property type="evidence" value="ECO:0007669"/>
    <property type="project" value="TreeGrafter"/>
</dbReference>
<dbReference type="InterPro" id="IPR036179">
    <property type="entry name" value="Ig-like_dom_sf"/>
</dbReference>
<dbReference type="GO" id="GO:0005886">
    <property type="term" value="C:plasma membrane"/>
    <property type="evidence" value="ECO:0007669"/>
    <property type="project" value="UniProtKB-SubCell"/>
</dbReference>
<comment type="similarity">
    <text evidence="2 14">Belongs to the unc-5 family.</text>
</comment>
<comment type="subcellular location">
    <subcellularLocation>
        <location evidence="1 14">Cell membrane</location>
        <topology evidence="1 14">Single-pass type I membrane protein</topology>
    </subcellularLocation>
</comment>
<dbReference type="PANTHER" id="PTHR12582">
    <property type="entry name" value="NETRIN RECEPTOR UNC5"/>
    <property type="match status" value="1"/>
</dbReference>
<comment type="function">
    <text evidence="14">Receptor for netrin required for axon guidance. Mediates axon repulsion of neuronal growth cones in the developing nervous system upon ligand binding.</text>
</comment>
<dbReference type="SMART" id="SM00005">
    <property type="entry name" value="DEATH"/>
    <property type="match status" value="1"/>
</dbReference>
<keyword evidence="5 14" id="KW-0812">Transmembrane</keyword>
<evidence type="ECO:0000256" key="13">
    <source>
        <dbReference type="ARBA" id="ARBA00023319"/>
    </source>
</evidence>
<dbReference type="FunFam" id="2.20.100.10:FF:000002">
    <property type="entry name" value="Unc-5 netrin receptor C"/>
    <property type="match status" value="1"/>
</dbReference>
<keyword evidence="7" id="KW-0677">Repeat</keyword>
<keyword evidence="10" id="KW-1015">Disulfide bond</keyword>
<dbReference type="FunFam" id="2.20.100.10:FF:000008">
    <property type="entry name" value="Unc-5 netrin receptor C"/>
    <property type="match status" value="1"/>
</dbReference>
<feature type="domain" description="Death" evidence="15">
    <location>
        <begin position="798"/>
        <end position="862"/>
    </location>
</feature>
<dbReference type="Pfam" id="PF00090">
    <property type="entry name" value="TSP_1"/>
    <property type="match status" value="2"/>
</dbReference>
<dbReference type="Ensembl" id="ENSSANT00000083077.1">
    <property type="protein sequence ID" value="ENSSANP00000078147.1"/>
    <property type="gene ID" value="ENSSANG00000038824.1"/>
</dbReference>
<dbReference type="PROSITE" id="PS50017">
    <property type="entry name" value="DEATH_DOMAIN"/>
    <property type="match status" value="1"/>
</dbReference>
<gene>
    <name evidence="18" type="primary">unc5cb</name>
</gene>
<dbReference type="InterPro" id="IPR003598">
    <property type="entry name" value="Ig_sub2"/>
</dbReference>
<feature type="domain" description="ZU5" evidence="17">
    <location>
        <begin position="502"/>
        <end position="637"/>
    </location>
</feature>
<dbReference type="SMART" id="SM00209">
    <property type="entry name" value="TSP1"/>
    <property type="match status" value="2"/>
</dbReference>
<dbReference type="InterPro" id="IPR000906">
    <property type="entry name" value="ZU5_dom"/>
</dbReference>
<keyword evidence="4" id="KW-1003">Cell membrane</keyword>
<dbReference type="InterPro" id="IPR033772">
    <property type="entry name" value="UPA"/>
</dbReference>
<dbReference type="InterPro" id="IPR003599">
    <property type="entry name" value="Ig_sub"/>
</dbReference>
<keyword evidence="8 14" id="KW-1133">Transmembrane helix</keyword>
<keyword evidence="13 14" id="KW-0393">Immunoglobulin domain</keyword>
<evidence type="ECO:0000256" key="10">
    <source>
        <dbReference type="ARBA" id="ARBA00023157"/>
    </source>
</evidence>
<dbReference type="InterPro" id="IPR013098">
    <property type="entry name" value="Ig_I-set"/>
</dbReference>
<dbReference type="Gene3D" id="2.20.100.10">
    <property type="entry name" value="Thrombospondin type-1 (TSP1) repeat"/>
    <property type="match status" value="2"/>
</dbReference>
<dbReference type="PROSITE" id="PS50092">
    <property type="entry name" value="TSP1"/>
    <property type="match status" value="2"/>
</dbReference>
<dbReference type="Gene3D" id="1.10.533.10">
    <property type="entry name" value="Death Domain, Fas"/>
    <property type="match status" value="1"/>
</dbReference>
<reference evidence="18" key="2">
    <citation type="submission" date="2025-09" db="UniProtKB">
        <authorList>
            <consortium name="Ensembl"/>
        </authorList>
    </citation>
    <scope>IDENTIFICATION</scope>
</reference>
<evidence type="ECO:0000313" key="18">
    <source>
        <dbReference type="Ensembl" id="ENSSANP00000078147.1"/>
    </source>
</evidence>
<dbReference type="InterPro" id="IPR057755">
    <property type="entry name" value="UNC5A-D-like_N"/>
</dbReference>
<dbReference type="SMART" id="SM00409">
    <property type="entry name" value="IG"/>
    <property type="match status" value="1"/>
</dbReference>
<dbReference type="PRINTS" id="PR01705">
    <property type="entry name" value="TSP1REPEAT"/>
</dbReference>